<dbReference type="AlphaFoldDB" id="A0A382QQ58"/>
<dbReference type="EMBL" id="UINC01115774">
    <property type="protein sequence ID" value="SVC87045.1"/>
    <property type="molecule type" value="Genomic_DNA"/>
</dbReference>
<accession>A0A382QQ58</accession>
<evidence type="ECO:0000313" key="1">
    <source>
        <dbReference type="EMBL" id="SVC87045.1"/>
    </source>
</evidence>
<reference evidence="1" key="1">
    <citation type="submission" date="2018-05" db="EMBL/GenBank/DDBJ databases">
        <authorList>
            <person name="Lanie J.A."/>
            <person name="Ng W.-L."/>
            <person name="Kazmierczak K.M."/>
            <person name="Andrzejewski T.M."/>
            <person name="Davidsen T.M."/>
            <person name="Wayne K.J."/>
            <person name="Tettelin H."/>
            <person name="Glass J.I."/>
            <person name="Rusch D."/>
            <person name="Podicherti R."/>
            <person name="Tsui H.-C.T."/>
            <person name="Winkler M.E."/>
        </authorList>
    </citation>
    <scope>NUCLEOTIDE SEQUENCE</scope>
</reference>
<name>A0A382QQ58_9ZZZZ</name>
<proteinExistence type="predicted"/>
<protein>
    <submittedName>
        <fullName evidence="1">Uncharacterized protein</fullName>
    </submittedName>
</protein>
<feature type="non-terminal residue" evidence="1">
    <location>
        <position position="47"/>
    </location>
</feature>
<organism evidence="1">
    <name type="scientific">marine metagenome</name>
    <dbReference type="NCBI Taxonomy" id="408172"/>
    <lineage>
        <taxon>unclassified sequences</taxon>
        <taxon>metagenomes</taxon>
        <taxon>ecological metagenomes</taxon>
    </lineage>
</organism>
<sequence length="47" mass="5391">MKSKYFYKRGSLVDKKHTLLTRLFFCGRKAAHGGGVMKNHLPLIIDL</sequence>
<gene>
    <name evidence="1" type="ORF">METZ01_LOCUS339899</name>
</gene>